<evidence type="ECO:0000313" key="2">
    <source>
        <dbReference type="Proteomes" id="UP000606786"/>
    </source>
</evidence>
<protein>
    <submittedName>
        <fullName evidence="1">(Mediterranean fruit fly) hypothetical protein</fullName>
    </submittedName>
</protein>
<accession>A0A811UM42</accession>
<comment type="caution">
    <text evidence="1">The sequence shown here is derived from an EMBL/GenBank/DDBJ whole genome shotgun (WGS) entry which is preliminary data.</text>
</comment>
<organism evidence="1 2">
    <name type="scientific">Ceratitis capitata</name>
    <name type="common">Mediterranean fruit fly</name>
    <name type="synonym">Tephritis capitata</name>
    <dbReference type="NCBI Taxonomy" id="7213"/>
    <lineage>
        <taxon>Eukaryota</taxon>
        <taxon>Metazoa</taxon>
        <taxon>Ecdysozoa</taxon>
        <taxon>Arthropoda</taxon>
        <taxon>Hexapoda</taxon>
        <taxon>Insecta</taxon>
        <taxon>Pterygota</taxon>
        <taxon>Neoptera</taxon>
        <taxon>Endopterygota</taxon>
        <taxon>Diptera</taxon>
        <taxon>Brachycera</taxon>
        <taxon>Muscomorpha</taxon>
        <taxon>Tephritoidea</taxon>
        <taxon>Tephritidae</taxon>
        <taxon>Ceratitis</taxon>
        <taxon>Ceratitis</taxon>
    </lineage>
</organism>
<dbReference type="Proteomes" id="UP000606786">
    <property type="component" value="Unassembled WGS sequence"/>
</dbReference>
<dbReference type="EMBL" id="CAJHJT010000012">
    <property type="protein sequence ID" value="CAD7000262.1"/>
    <property type="molecule type" value="Genomic_DNA"/>
</dbReference>
<dbReference type="AlphaFoldDB" id="A0A811UM42"/>
<evidence type="ECO:0000313" key="1">
    <source>
        <dbReference type="EMBL" id="CAD7000262.1"/>
    </source>
</evidence>
<gene>
    <name evidence="1" type="ORF">CCAP1982_LOCUS8752</name>
</gene>
<name>A0A811UM42_CERCA</name>
<reference evidence="1" key="1">
    <citation type="submission" date="2020-11" db="EMBL/GenBank/DDBJ databases">
        <authorList>
            <person name="Whitehead M."/>
        </authorList>
    </citation>
    <scope>NUCLEOTIDE SEQUENCE</scope>
    <source>
        <strain evidence="1">EGII</strain>
    </source>
</reference>
<proteinExistence type="predicted"/>
<keyword evidence="2" id="KW-1185">Reference proteome</keyword>
<sequence>MPTRTTSYLDDPRIARILKRLRCKRLAASTLARSAIMDELTSNNGLKEYPSKNESLLLGTVDANHCDEQAFRLSIDILFSSHDSLIFPKGHNDALVTITKAAAMMSRM</sequence>